<reference evidence="1" key="1">
    <citation type="journal article" date="2020" name="Nature">
        <title>Giant virus diversity and host interactions through global metagenomics.</title>
        <authorList>
            <person name="Schulz F."/>
            <person name="Roux S."/>
            <person name="Paez-Espino D."/>
            <person name="Jungbluth S."/>
            <person name="Walsh D.A."/>
            <person name="Denef V.J."/>
            <person name="McMahon K.D."/>
            <person name="Konstantinidis K.T."/>
            <person name="Eloe-Fadrosh E.A."/>
            <person name="Kyrpides N.C."/>
            <person name="Woyke T."/>
        </authorList>
    </citation>
    <scope>NUCLEOTIDE SEQUENCE</scope>
    <source>
        <strain evidence="1">GVMAG-M-3300023110-24</strain>
    </source>
</reference>
<name>A0A6C0CXP3_9ZZZZ</name>
<evidence type="ECO:0000313" key="1">
    <source>
        <dbReference type="EMBL" id="QHT09278.1"/>
    </source>
</evidence>
<organism evidence="1">
    <name type="scientific">viral metagenome</name>
    <dbReference type="NCBI Taxonomy" id="1070528"/>
    <lineage>
        <taxon>unclassified sequences</taxon>
        <taxon>metagenomes</taxon>
        <taxon>organismal metagenomes</taxon>
    </lineage>
</organism>
<sequence length="66" mass="7804">MSISILKNLSIKNIIINPCSKSPIKCLCVNYLDFSNINHYNIYKKCLHKNRQLIKRDKTFHKINNL</sequence>
<dbReference type="EMBL" id="MN739509">
    <property type="protein sequence ID" value="QHT09278.1"/>
    <property type="molecule type" value="Genomic_DNA"/>
</dbReference>
<proteinExistence type="predicted"/>
<protein>
    <submittedName>
        <fullName evidence="1">Uncharacterized protein</fullName>
    </submittedName>
</protein>
<dbReference type="AlphaFoldDB" id="A0A6C0CXP3"/>
<accession>A0A6C0CXP3</accession>